<dbReference type="InterPro" id="IPR056924">
    <property type="entry name" value="SH3_Tf2-1"/>
</dbReference>
<feature type="domain" description="Tf2-1-like SH3-like" evidence="2">
    <location>
        <begin position="600"/>
        <end position="664"/>
    </location>
</feature>
<name>A0A8T2AY44_9BRAS</name>
<protein>
    <submittedName>
        <fullName evidence="3">Chromo-like domain superfamily</fullName>
    </submittedName>
</protein>
<evidence type="ECO:0000313" key="3">
    <source>
        <dbReference type="EMBL" id="KAG7579620.1"/>
    </source>
</evidence>
<comment type="caution">
    <text evidence="3">The sequence shown here is derived from an EMBL/GenBank/DDBJ whole genome shotgun (WGS) entry which is preliminary data.</text>
</comment>
<organism evidence="3 4">
    <name type="scientific">Arabidopsis thaliana x Arabidopsis arenosa</name>
    <dbReference type="NCBI Taxonomy" id="1240361"/>
    <lineage>
        <taxon>Eukaryota</taxon>
        <taxon>Viridiplantae</taxon>
        <taxon>Streptophyta</taxon>
        <taxon>Embryophyta</taxon>
        <taxon>Tracheophyta</taxon>
        <taxon>Spermatophyta</taxon>
        <taxon>Magnoliopsida</taxon>
        <taxon>eudicotyledons</taxon>
        <taxon>Gunneridae</taxon>
        <taxon>Pentapetalae</taxon>
        <taxon>rosids</taxon>
        <taxon>malvids</taxon>
        <taxon>Brassicales</taxon>
        <taxon>Brassicaceae</taxon>
        <taxon>Camelineae</taxon>
        <taxon>Arabidopsis</taxon>
    </lineage>
</organism>
<evidence type="ECO:0000313" key="4">
    <source>
        <dbReference type="Proteomes" id="UP000694240"/>
    </source>
</evidence>
<dbReference type="PANTHER" id="PTHR46148:SF52">
    <property type="entry name" value="OS04G0603800 PROTEIN"/>
    <property type="match status" value="1"/>
</dbReference>
<keyword evidence="4" id="KW-1185">Reference proteome</keyword>
<dbReference type="Pfam" id="PF24626">
    <property type="entry name" value="SH3_Tf2-1"/>
    <property type="match status" value="1"/>
</dbReference>
<gene>
    <name evidence="3" type="ORF">ISN45_Aa03g037510</name>
</gene>
<proteinExistence type="predicted"/>
<dbReference type="AlphaFoldDB" id="A0A8T2AY44"/>
<feature type="coiled-coil region" evidence="1">
    <location>
        <begin position="14"/>
        <end position="52"/>
    </location>
</feature>
<evidence type="ECO:0000256" key="1">
    <source>
        <dbReference type="SAM" id="Coils"/>
    </source>
</evidence>
<reference evidence="3 4" key="1">
    <citation type="submission" date="2020-12" db="EMBL/GenBank/DDBJ databases">
        <title>Concerted genomic and epigenomic changes stabilize Arabidopsis allopolyploids.</title>
        <authorList>
            <person name="Chen Z."/>
        </authorList>
    </citation>
    <scope>NUCLEOTIDE SEQUENCE [LARGE SCALE GENOMIC DNA]</scope>
    <source>
        <strain evidence="3">Allo738</strain>
        <tissue evidence="3">Leaf</tissue>
    </source>
</reference>
<dbReference type="Proteomes" id="UP000694240">
    <property type="component" value="Chromosome 8"/>
</dbReference>
<sequence length="721" mass="84135">MAETRSMLLNEAVVRETEEVLGRLEQAIAERNQQFDKRMAELREAIQLFSDQVNHSSSCGHLQQKQPRLEPDHERKQWIENFDRRRKSHEVIDSNSQEIESSVDNIVTQSKVILQHSSAPSAAFSHFQVPKYHLEPSLGCCNEPLNVFETWPSEIVRNIGVQSQSGLECVMSKNNAHQVFDRLLLRRHKFQQRRKLSLSPKSWKFKYKKVKWMRRNAHYKLKGGMIIKQLHEMSQVYSRFRQKAGIELDMSGWDYKTRMNPEYIRWKSMCDVAELQETKSRALCVSADHDVRDGYNCELDFSQVNCSDIEEVVKKLQSRLVISVREENSQSRYFRISRKENEGKCFTYLHWLKRVWDPRDLPAKATQWNWPKKCYNRYNMLELSNSQLHWRHGPDLKMKKKRKESKSWMFKYKNQNHGIKRLHNQDIYFAALCDRRSDWLRNTQIGKPYYSLELNTSGVDSLAAFVNVFAKLQYDFVIDISQSVFGAAVVITHGDKRVSAVTFKWCSAKLQIISADAFSQRGTKNFIRSLRTLQDLQKFTLGVVQFQIKHTRRTKVAVVARSLQERENMLLVLKFHLLRAQHRMKQAADSHRSEGHFDVGDSVFVKLQPYRQGSVVMRPNAKLAPKYYGPYKVVDHCGKVAYKLLLPQGSLIHPVFHVSQLKAVVERKMVKRQGRAATMVLVQWTSESKEEATWEYLFDLQKMFPSFEPCGQGSSTGGALI</sequence>
<evidence type="ECO:0000259" key="2">
    <source>
        <dbReference type="Pfam" id="PF24626"/>
    </source>
</evidence>
<dbReference type="EMBL" id="JAEFBK010000008">
    <property type="protein sequence ID" value="KAG7579620.1"/>
    <property type="molecule type" value="Genomic_DNA"/>
</dbReference>
<accession>A0A8T2AY44</accession>
<dbReference type="PANTHER" id="PTHR46148">
    <property type="entry name" value="CHROMO DOMAIN-CONTAINING PROTEIN"/>
    <property type="match status" value="1"/>
</dbReference>
<keyword evidence="1" id="KW-0175">Coiled coil</keyword>